<accession>A0A9D6UYF8</accession>
<dbReference type="AlphaFoldDB" id="A0A9D6UYF8"/>
<dbReference type="EC" id="5.1.3.14" evidence="3"/>
<organism evidence="3 4">
    <name type="scientific">Desulfomonile tiedjei</name>
    <dbReference type="NCBI Taxonomy" id="2358"/>
    <lineage>
        <taxon>Bacteria</taxon>
        <taxon>Pseudomonadati</taxon>
        <taxon>Thermodesulfobacteriota</taxon>
        <taxon>Desulfomonilia</taxon>
        <taxon>Desulfomonilales</taxon>
        <taxon>Desulfomonilaceae</taxon>
        <taxon>Desulfomonile</taxon>
    </lineage>
</organism>
<protein>
    <submittedName>
        <fullName evidence="3">UDP-N-acetylglucosamine 2-epimerase (Non-hydrolyzing)</fullName>
        <ecNumber evidence="3">5.1.3.14</ecNumber>
    </submittedName>
</protein>
<dbReference type="SUPFAM" id="SSF53756">
    <property type="entry name" value="UDP-Glycosyltransferase/glycogen phosphorylase"/>
    <property type="match status" value="1"/>
</dbReference>
<reference evidence="3" key="1">
    <citation type="submission" date="2020-07" db="EMBL/GenBank/DDBJ databases">
        <title>Huge and variable diversity of episymbiotic CPR bacteria and DPANN archaea in groundwater ecosystems.</title>
        <authorList>
            <person name="He C.Y."/>
            <person name="Keren R."/>
            <person name="Whittaker M."/>
            <person name="Farag I.F."/>
            <person name="Doudna J."/>
            <person name="Cate J.H.D."/>
            <person name="Banfield J.F."/>
        </authorList>
    </citation>
    <scope>NUCLEOTIDE SEQUENCE</scope>
    <source>
        <strain evidence="3">NC_groundwater_1664_Pr3_B-0.1um_52_9</strain>
    </source>
</reference>
<comment type="caution">
    <text evidence="3">The sequence shown here is derived from an EMBL/GenBank/DDBJ whole genome shotgun (WGS) entry which is preliminary data.</text>
</comment>
<gene>
    <name evidence="3" type="primary">wecB</name>
    <name evidence="3" type="ORF">HY912_01905</name>
</gene>
<dbReference type="EMBL" id="JACRDE010000054">
    <property type="protein sequence ID" value="MBI5248224.1"/>
    <property type="molecule type" value="Genomic_DNA"/>
</dbReference>
<evidence type="ECO:0000259" key="2">
    <source>
        <dbReference type="Pfam" id="PF02350"/>
    </source>
</evidence>
<feature type="domain" description="UDP-N-acetylglucosamine 2-epimerase" evidence="2">
    <location>
        <begin position="23"/>
        <end position="358"/>
    </location>
</feature>
<proteinExistence type="inferred from homology"/>
<name>A0A9D6UYF8_9BACT</name>
<sequence length="365" mass="40940">MQKKVVSVVGARPNFMKIAPLERELRKYEHIRHITVHTGQHYDKEMSEVFFDQLGLSKPERDLGVGSGGHGEMTGRIMIEFEKACLELQPDMVIVVGDVNSTIAASLVARKLFIPVSHVEAGLRSFDETMPEELNRRLTDCLSNLLFVSEPSGVENLRREGIDMSRVHLVGDIMLETLQIFLPAIGKARKWEDLDLQRGSYALVTLHRPSNVDSVEALEEVVDILEIIGLPIVFPIHPRTLKRAEEFGLNSRLEQIPNLMLTAPMPYIDFLSLMEGCQLVFSDSGSVQSEASFFNIPCLVGRENTERPIYMEEGTSMLVGRDKRKIADQLELMRRGESRQSSPVVQQLGTGVGSRIVETIVESLD</sequence>
<dbReference type="PANTHER" id="PTHR43174">
    <property type="entry name" value="UDP-N-ACETYLGLUCOSAMINE 2-EPIMERASE"/>
    <property type="match status" value="1"/>
</dbReference>
<dbReference type="Proteomes" id="UP000807825">
    <property type="component" value="Unassembled WGS sequence"/>
</dbReference>
<evidence type="ECO:0000256" key="1">
    <source>
        <dbReference type="RuleBase" id="RU003513"/>
    </source>
</evidence>
<keyword evidence="1 3" id="KW-0413">Isomerase</keyword>
<dbReference type="CDD" id="cd03786">
    <property type="entry name" value="GTB_UDP-GlcNAc_2-Epimerase"/>
    <property type="match status" value="1"/>
</dbReference>
<dbReference type="Pfam" id="PF02350">
    <property type="entry name" value="Epimerase_2"/>
    <property type="match status" value="1"/>
</dbReference>
<dbReference type="GO" id="GO:0008761">
    <property type="term" value="F:UDP-N-acetylglucosamine 2-epimerase activity"/>
    <property type="evidence" value="ECO:0007669"/>
    <property type="project" value="UniProtKB-EC"/>
</dbReference>
<evidence type="ECO:0000313" key="3">
    <source>
        <dbReference type="EMBL" id="MBI5248224.1"/>
    </source>
</evidence>
<comment type="similarity">
    <text evidence="1">Belongs to the UDP-N-acetylglucosamine 2-epimerase family.</text>
</comment>
<evidence type="ECO:0000313" key="4">
    <source>
        <dbReference type="Proteomes" id="UP000807825"/>
    </source>
</evidence>
<dbReference type="InterPro" id="IPR003331">
    <property type="entry name" value="UDP_GlcNAc_Epimerase_2_dom"/>
</dbReference>
<dbReference type="InterPro" id="IPR029767">
    <property type="entry name" value="WecB-like"/>
</dbReference>
<dbReference type="NCBIfam" id="TIGR00236">
    <property type="entry name" value="wecB"/>
    <property type="match status" value="1"/>
</dbReference>
<dbReference type="Gene3D" id="3.40.50.2000">
    <property type="entry name" value="Glycogen Phosphorylase B"/>
    <property type="match status" value="2"/>
</dbReference>
<dbReference type="PANTHER" id="PTHR43174:SF1">
    <property type="entry name" value="UDP-N-ACETYLGLUCOSAMINE 2-EPIMERASE"/>
    <property type="match status" value="1"/>
</dbReference>